<dbReference type="Pfam" id="PF00172">
    <property type="entry name" value="Zn_clus"/>
    <property type="match status" value="1"/>
</dbReference>
<reference evidence="10" key="1">
    <citation type="journal article" date="2014" name="Genome Announc.">
        <title>Complete sequencing and chromosome-scale genome assembly of the industrial progenitor strain P2niaD18 from the penicillin producer Penicillium chrysogenum.</title>
        <authorList>
            <person name="Specht T."/>
            <person name="Dahlmann T.A."/>
            <person name="Zadra I."/>
            <person name="Kurnsteiner H."/>
            <person name="Kuck U."/>
        </authorList>
    </citation>
    <scope>NUCLEOTIDE SEQUENCE [LARGE SCALE GENOMIC DNA]</scope>
    <source>
        <strain evidence="10">P2niaD18</strain>
    </source>
</reference>
<dbReference type="GO" id="GO:0005634">
    <property type="term" value="C:nucleus"/>
    <property type="evidence" value="ECO:0007669"/>
    <property type="project" value="UniProtKB-SubCell"/>
</dbReference>
<evidence type="ECO:0000256" key="7">
    <source>
        <dbReference type="ARBA" id="ARBA00023242"/>
    </source>
</evidence>
<feature type="compositionally biased region" description="Polar residues" evidence="8">
    <location>
        <begin position="656"/>
        <end position="672"/>
    </location>
</feature>
<dbReference type="PANTHER" id="PTHR47782">
    <property type="entry name" value="ZN(II)2CYS6 TRANSCRIPTION FACTOR (EUROFUNG)-RELATED"/>
    <property type="match status" value="1"/>
</dbReference>
<feature type="region of interest" description="Disordered" evidence="8">
    <location>
        <begin position="103"/>
        <end position="136"/>
    </location>
</feature>
<dbReference type="GO" id="GO:0008270">
    <property type="term" value="F:zinc ion binding"/>
    <property type="evidence" value="ECO:0007669"/>
    <property type="project" value="InterPro"/>
</dbReference>
<dbReference type="Pfam" id="PF04082">
    <property type="entry name" value="Fungal_trans"/>
    <property type="match status" value="1"/>
</dbReference>
<dbReference type="PROSITE" id="PS50048">
    <property type="entry name" value="ZN2_CY6_FUNGAL_2"/>
    <property type="match status" value="1"/>
</dbReference>
<keyword evidence="5" id="KW-0238">DNA-binding</keyword>
<feature type="compositionally biased region" description="Polar residues" evidence="8">
    <location>
        <begin position="103"/>
        <end position="120"/>
    </location>
</feature>
<evidence type="ECO:0000256" key="8">
    <source>
        <dbReference type="SAM" id="MobiDB-lite"/>
    </source>
</evidence>
<evidence type="ECO:0000256" key="2">
    <source>
        <dbReference type="ARBA" id="ARBA00022723"/>
    </source>
</evidence>
<dbReference type="PROSITE" id="PS00463">
    <property type="entry name" value="ZN2_CY6_FUNGAL_1"/>
    <property type="match status" value="1"/>
</dbReference>
<evidence type="ECO:0000313" key="10">
    <source>
        <dbReference type="EMBL" id="KZN91055.1"/>
    </source>
</evidence>
<evidence type="ECO:0000256" key="5">
    <source>
        <dbReference type="ARBA" id="ARBA00023125"/>
    </source>
</evidence>
<keyword evidence="7" id="KW-0539">Nucleus</keyword>
<keyword evidence="4" id="KW-0805">Transcription regulation</keyword>
<accession>A0A167VYQ3</accession>
<dbReference type="InterPro" id="IPR007219">
    <property type="entry name" value="XnlR_reg_dom"/>
</dbReference>
<evidence type="ECO:0000256" key="1">
    <source>
        <dbReference type="ARBA" id="ARBA00004123"/>
    </source>
</evidence>
<evidence type="ECO:0000256" key="3">
    <source>
        <dbReference type="ARBA" id="ARBA00022833"/>
    </source>
</evidence>
<feature type="domain" description="Zn(2)-C6 fungal-type" evidence="9">
    <location>
        <begin position="38"/>
        <end position="72"/>
    </location>
</feature>
<dbReference type="GO" id="GO:0000981">
    <property type="term" value="F:DNA-binding transcription factor activity, RNA polymerase II-specific"/>
    <property type="evidence" value="ECO:0007669"/>
    <property type="project" value="InterPro"/>
</dbReference>
<dbReference type="Proteomes" id="UP000076449">
    <property type="component" value="Chromosome I"/>
</dbReference>
<dbReference type="GO" id="GO:0043565">
    <property type="term" value="F:sequence-specific DNA binding"/>
    <property type="evidence" value="ECO:0007669"/>
    <property type="project" value="TreeGrafter"/>
</dbReference>
<dbReference type="InterPro" id="IPR001138">
    <property type="entry name" value="Zn2Cys6_DnaBD"/>
</dbReference>
<dbReference type="SUPFAM" id="SSF57701">
    <property type="entry name" value="Zn2/Cys6 DNA-binding domain"/>
    <property type="match status" value="1"/>
</dbReference>
<dbReference type="PANTHER" id="PTHR47782:SF12">
    <property type="entry name" value="ZN(II)2CYS6 TRANSCRIPTION FACTOR (EUROFUNG)"/>
    <property type="match status" value="1"/>
</dbReference>
<dbReference type="InterPro" id="IPR036864">
    <property type="entry name" value="Zn2-C6_fun-type_DNA-bd_sf"/>
</dbReference>
<keyword evidence="6" id="KW-0804">Transcription</keyword>
<feature type="region of interest" description="Disordered" evidence="8">
    <location>
        <begin position="1"/>
        <end position="31"/>
    </location>
</feature>
<feature type="region of interest" description="Disordered" evidence="8">
    <location>
        <begin position="650"/>
        <end position="674"/>
    </location>
</feature>
<name>A0A167VYQ3_PENCH</name>
<evidence type="ECO:0000256" key="6">
    <source>
        <dbReference type="ARBA" id="ARBA00023163"/>
    </source>
</evidence>
<evidence type="ECO:0000259" key="9">
    <source>
        <dbReference type="PROSITE" id="PS50048"/>
    </source>
</evidence>
<dbReference type="CDD" id="cd12148">
    <property type="entry name" value="fungal_TF_MHR"/>
    <property type="match status" value="1"/>
</dbReference>
<keyword evidence="2" id="KW-0479">Metal-binding</keyword>
<dbReference type="EMBL" id="CM002798">
    <property type="protein sequence ID" value="KZN91055.1"/>
    <property type="molecule type" value="Genomic_DNA"/>
</dbReference>
<dbReference type="InterPro" id="IPR052202">
    <property type="entry name" value="Yeast_MetPath_Reg"/>
</dbReference>
<organism evidence="10">
    <name type="scientific">Penicillium chrysogenum</name>
    <name type="common">Penicillium notatum</name>
    <dbReference type="NCBI Taxonomy" id="5076"/>
    <lineage>
        <taxon>Eukaryota</taxon>
        <taxon>Fungi</taxon>
        <taxon>Dikarya</taxon>
        <taxon>Ascomycota</taxon>
        <taxon>Pezizomycotina</taxon>
        <taxon>Eurotiomycetes</taxon>
        <taxon>Eurotiomycetidae</taxon>
        <taxon>Eurotiales</taxon>
        <taxon>Aspergillaceae</taxon>
        <taxon>Penicillium</taxon>
        <taxon>Penicillium chrysogenum species complex</taxon>
    </lineage>
</organism>
<sequence>MQESEALEQHIQSRKCSPQKQKQSRQINGSIHRRSTNACRYCKRRKIKCHYNIENMNGKCVACSKSGAECHFDVPPDGVLRRDAYVATLESRIKNLERQLQASRFQQPTSTTGLCLTPETTIPEPRTHGSDASTSMSQDRRGVLQNDELSANGSVSQYNVLPDMAQDQSLKSQEQVPGSLFGTRNDTQVSDPDVTILEMVYGRTFVPETEIESLPMLPSSNGAKKLVDAAYFYTQARYCIVDWNQISVWHQQRDTITYVSSQDSIESQTGAFFIWIIYAIGARLIPDPENSTEAFFARARTYLPAIMSLQDMATVQALLCLVQYYFRAQTESPIWHLVGLVLRLCVKLRYHRKLVASPEAQSLDPYTVELRKRFFWCAYCFDRSLAIWSKLPFGISDSDIDAEIPIDIDDTCIDQHRIRQMQLQGTGAQGKEEGMITTMTAALHHLHVYRIRSKILTRFTGPHAQVPSLAEVQSLLHELDQWKQQAPQKRDSRPFPQQTPDRVQATYTQAVLLLIRPILMANVIDPDLIGLCVEFAVEACQNAKSLSLNPQTPPDRITVYHCFYCGVTLLQCLAITPTALTARRTHQAIGACLSALAVYTRVLPATAPFLRLFEDLSNILLYDDNGADIHPSPEVRNALNRIVSSDPSEASGILHSLSSQKGQEATSRSTPETLEMGTMATQYDSILGGQSSVILDTDFLLEMPLDISPLYAPDIEVPELWTEPWLRLSSTEYSQ</sequence>
<protein>
    <submittedName>
        <fullName evidence="10">Putative transcriptional regulatory protein</fullName>
    </submittedName>
</protein>
<dbReference type="SMART" id="SM00066">
    <property type="entry name" value="GAL4"/>
    <property type="match status" value="1"/>
</dbReference>
<comment type="subcellular location">
    <subcellularLocation>
        <location evidence="1">Nucleus</location>
    </subcellularLocation>
</comment>
<keyword evidence="3" id="KW-0862">Zinc</keyword>
<dbReference type="Gene3D" id="4.10.240.10">
    <property type="entry name" value="Zn(2)-C6 fungal-type DNA-binding domain"/>
    <property type="match status" value="1"/>
</dbReference>
<feature type="compositionally biased region" description="Polar residues" evidence="8">
    <location>
        <begin position="14"/>
        <end position="29"/>
    </location>
</feature>
<dbReference type="GO" id="GO:0006351">
    <property type="term" value="P:DNA-templated transcription"/>
    <property type="evidence" value="ECO:0007669"/>
    <property type="project" value="InterPro"/>
</dbReference>
<dbReference type="SMART" id="SM00906">
    <property type="entry name" value="Fungal_trans"/>
    <property type="match status" value="1"/>
</dbReference>
<dbReference type="CDD" id="cd00067">
    <property type="entry name" value="GAL4"/>
    <property type="match status" value="1"/>
</dbReference>
<evidence type="ECO:0000256" key="4">
    <source>
        <dbReference type="ARBA" id="ARBA00023015"/>
    </source>
</evidence>
<dbReference type="AlphaFoldDB" id="A0A167VYQ3"/>
<proteinExistence type="predicted"/>
<gene>
    <name evidence="10" type="ORF">EN45_011790</name>
</gene>
<dbReference type="GO" id="GO:0045944">
    <property type="term" value="P:positive regulation of transcription by RNA polymerase II"/>
    <property type="evidence" value="ECO:0007669"/>
    <property type="project" value="TreeGrafter"/>
</dbReference>